<keyword evidence="15" id="KW-1185">Reference proteome</keyword>
<gene>
    <name evidence="14" type="primary">HOXC10</name>
</gene>
<evidence type="ECO:0000256" key="10">
    <source>
        <dbReference type="PROSITE-ProRule" id="PRU00108"/>
    </source>
</evidence>
<dbReference type="GO" id="GO:0000978">
    <property type="term" value="F:RNA polymerase II cis-regulatory region sequence-specific DNA binding"/>
    <property type="evidence" value="ECO:0007669"/>
    <property type="project" value="TreeGrafter"/>
</dbReference>
<dbReference type="InterPro" id="IPR046333">
    <property type="entry name" value="HXA10/ABDB-like"/>
</dbReference>
<keyword evidence="4" id="KW-0217">Developmental protein</keyword>
<dbReference type="Ensembl" id="ENSTGUT00000015095.2">
    <property type="protein sequence ID" value="ENSTGUP00000014883.2"/>
    <property type="gene ID" value="ENSTGUG00000014511.2"/>
</dbReference>
<sequence length="318" mass="34947">MSCPNGAAPNAFLMEPLPRPDPFAAGAGLFAQPGDFSPLRSCAALPKRDEAALGSFPPYLAPLDTWADPKSAFRIEQPVARQLPSCAFPAVKEEGGCCMFSAEKRAKSGENGAEAALFPAPLAEPCLADHEVPVPGYYRYPALQKSPDPPEFQAAFEGRSGRGERLEAPEGVPPKFQRNCPENAGAEQPQGEIKAEKTKASAAEAEKEMSKSTDTASTDNSDSEAKDEAKAEGAGGTWLTARSGRKKRCPYTKHQTLELEKEFLFNMYLTRERRLEISRSIALTDRQVKIWFQNRRMKLKKMNRENRIRELSAGFSFS</sequence>
<comment type="function">
    <text evidence="1">Sequence-specific transcription factor which is part of a developmental regulatory system that provides cells with specific positional identities on the anterior-posterior axis.</text>
</comment>
<comment type="subcellular location">
    <subcellularLocation>
        <location evidence="2 10 11">Nucleus</location>
    </subcellularLocation>
</comment>
<evidence type="ECO:0000256" key="8">
    <source>
        <dbReference type="ARBA" id="ARBA00023163"/>
    </source>
</evidence>
<evidence type="ECO:0000313" key="15">
    <source>
        <dbReference type="Proteomes" id="UP000007754"/>
    </source>
</evidence>
<dbReference type="GeneTree" id="ENSGT00940000160855"/>
<organism evidence="14 15">
    <name type="scientific">Taeniopygia guttata</name>
    <name type="common">Zebra finch</name>
    <name type="synonym">Poephila guttata</name>
    <dbReference type="NCBI Taxonomy" id="59729"/>
    <lineage>
        <taxon>Eukaryota</taxon>
        <taxon>Metazoa</taxon>
        <taxon>Chordata</taxon>
        <taxon>Craniata</taxon>
        <taxon>Vertebrata</taxon>
        <taxon>Euteleostomi</taxon>
        <taxon>Archelosauria</taxon>
        <taxon>Archosauria</taxon>
        <taxon>Dinosauria</taxon>
        <taxon>Saurischia</taxon>
        <taxon>Theropoda</taxon>
        <taxon>Coelurosauria</taxon>
        <taxon>Aves</taxon>
        <taxon>Neognathae</taxon>
        <taxon>Neoaves</taxon>
        <taxon>Telluraves</taxon>
        <taxon>Australaves</taxon>
        <taxon>Passeriformes</taxon>
        <taxon>Passeroidea</taxon>
        <taxon>Estrildidae</taxon>
        <taxon>Estrildinae</taxon>
        <taxon>Taeniopygia</taxon>
    </lineage>
</organism>
<feature type="compositionally biased region" description="Basic and acidic residues" evidence="12">
    <location>
        <begin position="193"/>
        <end position="211"/>
    </location>
</feature>
<comment type="similarity">
    <text evidence="3">Belongs to the Abd-B homeobox family.</text>
</comment>
<dbReference type="PANTHER" id="PTHR45874">
    <property type="entry name" value="HOMEOBOX PROTEIN ABDOMINAL-B"/>
    <property type="match status" value="1"/>
</dbReference>
<accession>H0ZW84</accession>
<dbReference type="GO" id="GO:0005634">
    <property type="term" value="C:nucleus"/>
    <property type="evidence" value="ECO:0007669"/>
    <property type="project" value="UniProtKB-SubCell"/>
</dbReference>
<dbReference type="Gene3D" id="1.10.10.60">
    <property type="entry name" value="Homeodomain-like"/>
    <property type="match status" value="1"/>
</dbReference>
<keyword evidence="7 10" id="KW-0371">Homeobox</keyword>
<evidence type="ECO:0000256" key="1">
    <source>
        <dbReference type="ARBA" id="ARBA00003263"/>
    </source>
</evidence>
<dbReference type="PRINTS" id="PR00024">
    <property type="entry name" value="HOMEOBOX"/>
</dbReference>
<dbReference type="PROSITE" id="PS50071">
    <property type="entry name" value="HOMEOBOX_2"/>
    <property type="match status" value="1"/>
</dbReference>
<dbReference type="InterPro" id="IPR009057">
    <property type="entry name" value="Homeodomain-like_sf"/>
</dbReference>
<dbReference type="CDD" id="cd00086">
    <property type="entry name" value="homeodomain"/>
    <property type="match status" value="1"/>
</dbReference>
<evidence type="ECO:0000256" key="2">
    <source>
        <dbReference type="ARBA" id="ARBA00004123"/>
    </source>
</evidence>
<dbReference type="PANTHER" id="PTHR45874:SF2">
    <property type="entry name" value="HOMEOBOX PROTEIN HOX-C10"/>
    <property type="match status" value="1"/>
</dbReference>
<dbReference type="InterPro" id="IPR001356">
    <property type="entry name" value="HD"/>
</dbReference>
<dbReference type="Proteomes" id="UP000007754">
    <property type="component" value="Unplaced"/>
</dbReference>
<feature type="DNA-binding region" description="Homeobox" evidence="10">
    <location>
        <begin position="244"/>
        <end position="303"/>
    </location>
</feature>
<dbReference type="SMART" id="SM00389">
    <property type="entry name" value="HOX"/>
    <property type="match status" value="1"/>
</dbReference>
<dbReference type="OMA" id="MYMQSGN"/>
<dbReference type="OrthoDB" id="6159439at2759"/>
<evidence type="ECO:0000256" key="11">
    <source>
        <dbReference type="RuleBase" id="RU000682"/>
    </source>
</evidence>
<feature type="compositionally biased region" description="Basic and acidic residues" evidence="12">
    <location>
        <begin position="159"/>
        <end position="168"/>
    </location>
</feature>
<keyword evidence="5" id="KW-0805">Transcription regulation</keyword>
<dbReference type="Pfam" id="PF00046">
    <property type="entry name" value="Homeodomain"/>
    <property type="match status" value="1"/>
</dbReference>
<feature type="domain" description="Homeobox" evidence="13">
    <location>
        <begin position="242"/>
        <end position="302"/>
    </location>
</feature>
<proteinExistence type="inferred from homology"/>
<dbReference type="CTD" id="3226"/>
<feature type="region of interest" description="Disordered" evidence="12">
    <location>
        <begin position="144"/>
        <end position="244"/>
    </location>
</feature>
<dbReference type="FunCoup" id="H0ZW84">
    <property type="interactions" value="69"/>
</dbReference>
<dbReference type="InParanoid" id="H0ZW84"/>
<evidence type="ECO:0000256" key="12">
    <source>
        <dbReference type="SAM" id="MobiDB-lite"/>
    </source>
</evidence>
<dbReference type="PROSITE" id="PS00027">
    <property type="entry name" value="HOMEOBOX_1"/>
    <property type="match status" value="1"/>
</dbReference>
<protein>
    <submittedName>
        <fullName evidence="14">Homeobox protein Hox-C10-like</fullName>
    </submittedName>
</protein>
<evidence type="ECO:0000259" key="13">
    <source>
        <dbReference type="PROSITE" id="PS50071"/>
    </source>
</evidence>
<evidence type="ECO:0000256" key="6">
    <source>
        <dbReference type="ARBA" id="ARBA00023125"/>
    </source>
</evidence>
<keyword evidence="6 10" id="KW-0238">DNA-binding</keyword>
<dbReference type="AlphaFoldDB" id="H0ZW84"/>
<evidence type="ECO:0000256" key="7">
    <source>
        <dbReference type="ARBA" id="ARBA00023155"/>
    </source>
</evidence>
<reference evidence="14" key="1">
    <citation type="submission" date="2025-08" db="UniProtKB">
        <authorList>
            <consortium name="Ensembl"/>
        </authorList>
    </citation>
    <scope>IDENTIFICATION</scope>
</reference>
<dbReference type="InterPro" id="IPR017970">
    <property type="entry name" value="Homeobox_CS"/>
</dbReference>
<name>H0ZW84_TAEGU</name>
<dbReference type="HOGENOM" id="CLU_057871_0_1_1"/>
<keyword evidence="9 10" id="KW-0539">Nucleus</keyword>
<dbReference type="SUPFAM" id="SSF46689">
    <property type="entry name" value="Homeodomain-like"/>
    <property type="match status" value="1"/>
</dbReference>
<reference evidence="14" key="2">
    <citation type="submission" date="2025-09" db="UniProtKB">
        <authorList>
            <consortium name="Ensembl"/>
        </authorList>
    </citation>
    <scope>IDENTIFICATION</scope>
</reference>
<evidence type="ECO:0000256" key="3">
    <source>
        <dbReference type="ARBA" id="ARBA00006317"/>
    </source>
</evidence>
<dbReference type="KEGG" id="tgu:115490578"/>
<evidence type="ECO:0000313" key="14">
    <source>
        <dbReference type="Ensembl" id="ENSTGUP00000014883.2"/>
    </source>
</evidence>
<evidence type="ECO:0000256" key="4">
    <source>
        <dbReference type="ARBA" id="ARBA00022473"/>
    </source>
</evidence>
<evidence type="ECO:0000256" key="9">
    <source>
        <dbReference type="ARBA" id="ARBA00023242"/>
    </source>
</evidence>
<keyword evidence="8" id="KW-0804">Transcription</keyword>
<dbReference type="InterPro" id="IPR020479">
    <property type="entry name" value="HD_metazoa"/>
</dbReference>
<dbReference type="FunFam" id="1.10.10.60:FF:000018">
    <property type="entry name" value="Homeobox A10"/>
    <property type="match status" value="1"/>
</dbReference>
<dbReference type="GO" id="GO:0000981">
    <property type="term" value="F:DNA-binding transcription factor activity, RNA polymerase II-specific"/>
    <property type="evidence" value="ECO:0007669"/>
    <property type="project" value="InterPro"/>
</dbReference>
<evidence type="ECO:0000256" key="5">
    <source>
        <dbReference type="ARBA" id="ARBA00023015"/>
    </source>
</evidence>